<dbReference type="OrthoDB" id="29072at2759"/>
<feature type="compositionally biased region" description="Polar residues" evidence="4">
    <location>
        <begin position="83"/>
        <end position="95"/>
    </location>
</feature>
<sequence length="471" mass="52392">MDPSIFNTTFQELCINDHSSTQNLLFFPLLASLPPQEKLKITLPPLEKPKKPIKTVSLEKELSNSSNIKPIPWRPNGRKRQNDSPQDQTKAFDPSENSRTKLPNDSESDSRRRKIQENGEFVSAHSLISTKPPQNSSPGPKNPLKKPFTCPLRGTNPSEAQKEDSKITGIEEKLIEMIESEIITRNPCVKWDDIAGLEFAKKTVNEAIVWPLKRPDLFKGIRAPPKGLLLFGPPGTGKTMIGKAIASEVSATFFSISASSITSKWVGEGEKLVRVLFALAIKNQPSIIFIDEIDSLLSSRNDGEQEGSRRIKTEFLVQMDGAGTNPNDRILLIGATNRPQELDEAMRRRLAKRMFIPLPNADGRRAILKNLLKSVPNVIGDKEVEEIVKRSKGYSGSDMKNLCTEASMVPLRDIGDISNLVVDEIPPVGLEHFIIALDGIRSSVSQTDIQQLLLWNKDFGSFQFDFSSLDT</sequence>
<dbReference type="InterPro" id="IPR015415">
    <property type="entry name" value="Spast_Vps4_C"/>
</dbReference>
<dbReference type="PANTHER" id="PTHR23074">
    <property type="entry name" value="AAA DOMAIN-CONTAINING"/>
    <property type="match status" value="1"/>
</dbReference>
<feature type="compositionally biased region" description="Polar residues" evidence="4">
    <location>
        <begin position="126"/>
        <end position="139"/>
    </location>
</feature>
<keyword evidence="2" id="KW-0547">Nucleotide-binding</keyword>
<keyword evidence="7" id="KW-1185">Reference proteome</keyword>
<evidence type="ECO:0000256" key="2">
    <source>
        <dbReference type="ARBA" id="ARBA00022741"/>
    </source>
</evidence>
<accession>A0A1R2C429</accession>
<evidence type="ECO:0000256" key="3">
    <source>
        <dbReference type="ARBA" id="ARBA00022840"/>
    </source>
</evidence>
<proteinExistence type="inferred from homology"/>
<dbReference type="Pfam" id="PF00004">
    <property type="entry name" value="AAA"/>
    <property type="match status" value="1"/>
</dbReference>
<dbReference type="SUPFAM" id="SSF52540">
    <property type="entry name" value="P-loop containing nucleoside triphosphate hydrolases"/>
    <property type="match status" value="1"/>
</dbReference>
<evidence type="ECO:0000256" key="1">
    <source>
        <dbReference type="ARBA" id="ARBA00006914"/>
    </source>
</evidence>
<dbReference type="SMART" id="SM00382">
    <property type="entry name" value="AAA"/>
    <property type="match status" value="1"/>
</dbReference>
<name>A0A1R2C429_9CILI</name>
<dbReference type="Gene3D" id="1.10.8.60">
    <property type="match status" value="1"/>
</dbReference>
<dbReference type="GO" id="GO:0005524">
    <property type="term" value="F:ATP binding"/>
    <property type="evidence" value="ECO:0007669"/>
    <property type="project" value="UniProtKB-KW"/>
</dbReference>
<dbReference type="PANTHER" id="PTHR23074:SF17">
    <property type="entry name" value="FIDGETIN-LIKE PROTEIN 1"/>
    <property type="match status" value="1"/>
</dbReference>
<evidence type="ECO:0000256" key="4">
    <source>
        <dbReference type="SAM" id="MobiDB-lite"/>
    </source>
</evidence>
<dbReference type="InterPro" id="IPR003959">
    <property type="entry name" value="ATPase_AAA_core"/>
</dbReference>
<dbReference type="EMBL" id="MPUH01000293">
    <property type="protein sequence ID" value="OMJ83731.1"/>
    <property type="molecule type" value="Genomic_DNA"/>
</dbReference>
<evidence type="ECO:0000313" key="7">
    <source>
        <dbReference type="Proteomes" id="UP000187209"/>
    </source>
</evidence>
<dbReference type="AlphaFoldDB" id="A0A1R2C429"/>
<dbReference type="Pfam" id="PF17862">
    <property type="entry name" value="AAA_lid_3"/>
    <property type="match status" value="1"/>
</dbReference>
<dbReference type="InterPro" id="IPR050304">
    <property type="entry name" value="MT-severing_AAA_ATPase"/>
</dbReference>
<keyword evidence="3" id="KW-0067">ATP-binding</keyword>
<feature type="compositionally biased region" description="Basic and acidic residues" evidence="4">
    <location>
        <begin position="96"/>
        <end position="110"/>
    </location>
</feature>
<dbReference type="FunFam" id="1.10.8.60:FF:000022">
    <property type="entry name" value="Fidgetin like 1"/>
    <property type="match status" value="1"/>
</dbReference>
<dbReference type="FunFam" id="3.40.50.300:FF:000093">
    <property type="entry name" value="Fidgetin-like 1"/>
    <property type="match status" value="1"/>
</dbReference>
<dbReference type="Pfam" id="PF09336">
    <property type="entry name" value="Vps4_C"/>
    <property type="match status" value="1"/>
</dbReference>
<evidence type="ECO:0000259" key="5">
    <source>
        <dbReference type="SMART" id="SM00382"/>
    </source>
</evidence>
<feature type="domain" description="AAA+ ATPase" evidence="5">
    <location>
        <begin position="224"/>
        <end position="360"/>
    </location>
</feature>
<dbReference type="Gene3D" id="3.40.50.300">
    <property type="entry name" value="P-loop containing nucleotide triphosphate hydrolases"/>
    <property type="match status" value="1"/>
</dbReference>
<dbReference type="GO" id="GO:0016887">
    <property type="term" value="F:ATP hydrolysis activity"/>
    <property type="evidence" value="ECO:0007669"/>
    <property type="project" value="InterPro"/>
</dbReference>
<dbReference type="InterPro" id="IPR003593">
    <property type="entry name" value="AAA+_ATPase"/>
</dbReference>
<dbReference type="Proteomes" id="UP000187209">
    <property type="component" value="Unassembled WGS sequence"/>
</dbReference>
<dbReference type="InterPro" id="IPR041569">
    <property type="entry name" value="AAA_lid_3"/>
</dbReference>
<feature type="region of interest" description="Disordered" evidence="4">
    <location>
        <begin position="56"/>
        <end position="166"/>
    </location>
</feature>
<comment type="similarity">
    <text evidence="1">Belongs to the AAA ATPase family.</text>
</comment>
<evidence type="ECO:0000313" key="6">
    <source>
        <dbReference type="EMBL" id="OMJ83731.1"/>
    </source>
</evidence>
<dbReference type="InterPro" id="IPR027417">
    <property type="entry name" value="P-loop_NTPase"/>
</dbReference>
<organism evidence="6 7">
    <name type="scientific">Stentor coeruleus</name>
    <dbReference type="NCBI Taxonomy" id="5963"/>
    <lineage>
        <taxon>Eukaryota</taxon>
        <taxon>Sar</taxon>
        <taxon>Alveolata</taxon>
        <taxon>Ciliophora</taxon>
        <taxon>Postciliodesmatophora</taxon>
        <taxon>Heterotrichea</taxon>
        <taxon>Heterotrichida</taxon>
        <taxon>Stentoridae</taxon>
        <taxon>Stentor</taxon>
    </lineage>
</organism>
<gene>
    <name evidence="6" type="ORF">SteCoe_15273</name>
</gene>
<comment type="caution">
    <text evidence="6">The sequence shown here is derived from an EMBL/GenBank/DDBJ whole genome shotgun (WGS) entry which is preliminary data.</text>
</comment>
<protein>
    <recommendedName>
        <fullName evidence="5">AAA+ ATPase domain-containing protein</fullName>
    </recommendedName>
</protein>
<reference evidence="6 7" key="1">
    <citation type="submission" date="2016-11" db="EMBL/GenBank/DDBJ databases">
        <title>The macronuclear genome of Stentor coeruleus: a giant cell with tiny introns.</title>
        <authorList>
            <person name="Slabodnick M."/>
            <person name="Ruby J.G."/>
            <person name="Reiff S.B."/>
            <person name="Swart E.C."/>
            <person name="Gosai S."/>
            <person name="Prabakaran S."/>
            <person name="Witkowska E."/>
            <person name="Larue G.E."/>
            <person name="Fisher S."/>
            <person name="Freeman R.M."/>
            <person name="Gunawardena J."/>
            <person name="Chu W."/>
            <person name="Stover N.A."/>
            <person name="Gregory B.D."/>
            <person name="Nowacki M."/>
            <person name="Derisi J."/>
            <person name="Roy S.W."/>
            <person name="Marshall W.F."/>
            <person name="Sood P."/>
        </authorList>
    </citation>
    <scope>NUCLEOTIDE SEQUENCE [LARGE SCALE GENOMIC DNA]</scope>
    <source>
        <strain evidence="6">WM001</strain>
    </source>
</reference>